<evidence type="ECO:0000313" key="2">
    <source>
        <dbReference type="Proteomes" id="UP001139981"/>
    </source>
</evidence>
<gene>
    <name evidence="1" type="ORF">IWW38_003186</name>
</gene>
<organism evidence="1 2">
    <name type="scientific">Coemansia aciculifera</name>
    <dbReference type="NCBI Taxonomy" id="417176"/>
    <lineage>
        <taxon>Eukaryota</taxon>
        <taxon>Fungi</taxon>
        <taxon>Fungi incertae sedis</taxon>
        <taxon>Zoopagomycota</taxon>
        <taxon>Kickxellomycotina</taxon>
        <taxon>Kickxellomycetes</taxon>
        <taxon>Kickxellales</taxon>
        <taxon>Kickxellaceae</taxon>
        <taxon>Coemansia</taxon>
    </lineage>
</organism>
<reference evidence="1" key="1">
    <citation type="submission" date="2022-07" db="EMBL/GenBank/DDBJ databases">
        <title>Phylogenomic reconstructions and comparative analyses of Kickxellomycotina fungi.</title>
        <authorList>
            <person name="Reynolds N.K."/>
            <person name="Stajich J.E."/>
            <person name="Barry K."/>
            <person name="Grigoriev I.V."/>
            <person name="Crous P."/>
            <person name="Smith M.E."/>
        </authorList>
    </citation>
    <scope>NUCLEOTIDE SEQUENCE</scope>
    <source>
        <strain evidence="1">CBS 190363</strain>
    </source>
</reference>
<dbReference type="Proteomes" id="UP001139981">
    <property type="component" value="Unassembled WGS sequence"/>
</dbReference>
<protein>
    <submittedName>
        <fullName evidence="1">Uncharacterized protein</fullName>
    </submittedName>
</protein>
<dbReference type="EMBL" id="JANBVB010000714">
    <property type="protein sequence ID" value="KAJ2892528.1"/>
    <property type="molecule type" value="Genomic_DNA"/>
</dbReference>
<name>A0ACC1M267_9FUNG</name>
<keyword evidence="2" id="KW-1185">Reference proteome</keyword>
<evidence type="ECO:0000313" key="1">
    <source>
        <dbReference type="EMBL" id="KAJ2892528.1"/>
    </source>
</evidence>
<proteinExistence type="predicted"/>
<comment type="caution">
    <text evidence="1">The sequence shown here is derived from an EMBL/GenBank/DDBJ whole genome shotgun (WGS) entry which is preliminary data.</text>
</comment>
<accession>A0ACC1M267</accession>
<feature type="non-terminal residue" evidence="1">
    <location>
        <position position="51"/>
    </location>
</feature>
<sequence>MASFTANSVPAASFGLAARSAAGQFSVRGLPTQTHLDRIYLNGLHTLLPFW</sequence>